<gene>
    <name evidence="1" type="ORF">UFOPK1826_00667</name>
</gene>
<reference evidence="1" key="1">
    <citation type="submission" date="2020-05" db="EMBL/GenBank/DDBJ databases">
        <authorList>
            <person name="Chiriac C."/>
            <person name="Salcher M."/>
            <person name="Ghai R."/>
            <person name="Kavagutti S V."/>
        </authorList>
    </citation>
    <scope>NUCLEOTIDE SEQUENCE</scope>
</reference>
<dbReference type="InterPro" id="IPR007263">
    <property type="entry name" value="DCC1-like"/>
</dbReference>
<organism evidence="1">
    <name type="scientific">freshwater metagenome</name>
    <dbReference type="NCBI Taxonomy" id="449393"/>
    <lineage>
        <taxon>unclassified sequences</taxon>
        <taxon>metagenomes</taxon>
        <taxon>ecological metagenomes</taxon>
    </lineage>
</organism>
<dbReference type="GO" id="GO:0015035">
    <property type="term" value="F:protein-disulfide reductase activity"/>
    <property type="evidence" value="ECO:0007669"/>
    <property type="project" value="InterPro"/>
</dbReference>
<name>A0A6J6GWR6_9ZZZZ</name>
<proteinExistence type="predicted"/>
<protein>
    <submittedName>
        <fullName evidence="1">Unannotated protein</fullName>
    </submittedName>
</protein>
<dbReference type="EMBL" id="CAEZUN010000067">
    <property type="protein sequence ID" value="CAB4601088.1"/>
    <property type="molecule type" value="Genomic_DNA"/>
</dbReference>
<evidence type="ECO:0000313" key="1">
    <source>
        <dbReference type="EMBL" id="CAB4601088.1"/>
    </source>
</evidence>
<dbReference type="Pfam" id="PF04134">
    <property type="entry name" value="DCC1-like"/>
    <property type="match status" value="1"/>
</dbReference>
<accession>A0A6J6GWR6</accession>
<sequence>MSYKRTSAENSFLIWDGDCAFCSRCVQFIQRRIRTSAKIVAHQKTDLKVLGLTTEQCNQALQWVSSDGRIRSGSRAVAELLKTATGAWPVLGVLIDLPIIRLFSSAIYKLIAKNRQHLPGGTAACALDSPD</sequence>
<dbReference type="AlphaFoldDB" id="A0A6J6GWR6"/>